<feature type="signal peptide" evidence="12">
    <location>
        <begin position="1"/>
        <end position="19"/>
    </location>
</feature>
<dbReference type="InterPro" id="IPR011678">
    <property type="entry name" value="EMC1_C"/>
</dbReference>
<feature type="chain" id="PRO_5002158536" description="ER membrane protein complex subunit 1" evidence="12">
    <location>
        <begin position="20"/>
        <end position="1049"/>
    </location>
</feature>
<evidence type="ECO:0000256" key="3">
    <source>
        <dbReference type="ARBA" id="ARBA00011276"/>
    </source>
</evidence>
<evidence type="ECO:0000259" key="14">
    <source>
        <dbReference type="Pfam" id="PF25293"/>
    </source>
</evidence>
<keyword evidence="8 11" id="KW-1133">Transmembrane helix</keyword>
<keyword evidence="6 12" id="KW-0732">Signal</keyword>
<feature type="transmembrane region" description="Helical" evidence="11">
    <location>
        <begin position="1019"/>
        <end position="1037"/>
    </location>
</feature>
<dbReference type="PANTHER" id="PTHR21573">
    <property type="entry name" value="ER MEMBRANE PROTEIN COMPLEX SUBUNIT 1"/>
    <property type="match status" value="1"/>
</dbReference>
<evidence type="ECO:0000256" key="5">
    <source>
        <dbReference type="ARBA" id="ARBA00022692"/>
    </source>
</evidence>
<dbReference type="InterPro" id="IPR026895">
    <property type="entry name" value="EMC1"/>
</dbReference>
<evidence type="ECO:0000256" key="7">
    <source>
        <dbReference type="ARBA" id="ARBA00022824"/>
    </source>
</evidence>
<evidence type="ECO:0000259" key="13">
    <source>
        <dbReference type="Pfam" id="PF07774"/>
    </source>
</evidence>
<dbReference type="AlphaFoldDB" id="A0A0C2WXN6"/>
<dbReference type="Pfam" id="PF25293">
    <property type="entry name" value="Beta-prop_EMC1_N"/>
    <property type="match status" value="1"/>
</dbReference>
<evidence type="ECO:0000256" key="12">
    <source>
        <dbReference type="SAM" id="SignalP"/>
    </source>
</evidence>
<dbReference type="GO" id="GO:0072546">
    <property type="term" value="C:EMC complex"/>
    <property type="evidence" value="ECO:0007669"/>
    <property type="project" value="InterPro"/>
</dbReference>
<proteinExistence type="inferred from homology"/>
<keyword evidence="7" id="KW-0256">Endoplasmic reticulum</keyword>
<sequence>MQLCLLLHAIILFTAQAWALVEGDVGVVDWYKQLLGVPQVGALDTAPKFHTVGNDSLVLTATVKNVLAALHPENGSVAWRFVFDSEDRINGFYKDGEVITTLSGTGGATLRSFEASTGHLISERRLHSQAEGISFHPQHSGSVVTYAVRDDGSTTDGPRDLLVLTNGHKVTRFDGATGNAKWSWTSPDQTSLVIYNKVFSTSYAVYVIGVSKSIASYTVHITSLHSSTGEVLNDVEVPSSVAQPFHEMVLMSLHVPHQYRPRIAWLEDGQVKSKALTPDLKNRVGSVKDLKVDRIIDVGVSDHGYLVGWKKGAPTHILKMAEDGTLIKAWGQFETIPSDEANQIAFGGGVDKDGNVYVARVYWSNKLEKAVVDLFSTVQIETQQYYFPFDPSSYGSIHHVTLTVAPNPRVVISTSTGTVQSWSLSTTDAEMLWNREEGLSAISAAEFVQLPEQQSVVALGREGEGFIGRLQRQLVQAQDLPHYLYHFFLRYTSGSSSMSRPVAPANSSELSRDPFGFRQLIIAATDFGKVYAIDTSNGEIVWSRVFGLGWAEEKGPDGNVVGGRIDVDKVYVIKPLGSGGAKKKAKKTKKAAEEVTRPEVVLVTQRFAANTLVDTVIFHIDVLTGADVREGVPESQKSQGLLQGYDAIQGSLVQAFFLQNETRAVVMLDEFLQVYLYPENEETKAAFAQAAPSLSFPLSVTTGDKERGSSTRRVVGNSVELNDALSDRYVAYQTWTLSLPPDEKLQTLVPATKGPVASLGKVLGNRTTLYKYLNEKMFGALTESTTGTCGLYVVDATKGTVIYRASLPAFSGFEGSKKVCDVKMILTENWLVYHYYDDDVASGTAGLEQAKGWRMVSVEMYEGLADQKTESPGMSSYNPDMRNVTVIEQSYVFPHGISAIATTSTTYGITSKDIIVATHNNKVYAISRRLLDPRRPKRKPTAEEQEEMLIEYDPLIPDDPKRAISHNYEVANIQRIITAPALLESTSLVFAYGLDLFLTRVSPSGTFDVLSESFNKPQLVFTVMGLVLAIAFTRPMVKRKLLNQRWYQR</sequence>
<feature type="domain" description="EMC1 first beta-propeller" evidence="14">
    <location>
        <begin position="19"/>
        <end position="252"/>
    </location>
</feature>
<evidence type="ECO:0000256" key="11">
    <source>
        <dbReference type="SAM" id="Phobius"/>
    </source>
</evidence>
<evidence type="ECO:0000256" key="9">
    <source>
        <dbReference type="ARBA" id="ARBA00023136"/>
    </source>
</evidence>
<evidence type="ECO:0000313" key="15">
    <source>
        <dbReference type="EMBL" id="KIL61586.1"/>
    </source>
</evidence>
<accession>A0A0C2WXN6</accession>
<dbReference type="SUPFAM" id="SSF50998">
    <property type="entry name" value="Quinoprotein alcohol dehydrogenase-like"/>
    <property type="match status" value="2"/>
</dbReference>
<comment type="similarity">
    <text evidence="2">Belongs to the EMC1 family.</text>
</comment>
<dbReference type="Pfam" id="PF07774">
    <property type="entry name" value="EMC1_C"/>
    <property type="match status" value="1"/>
</dbReference>
<evidence type="ECO:0000256" key="10">
    <source>
        <dbReference type="ARBA" id="ARBA00023180"/>
    </source>
</evidence>
<protein>
    <recommendedName>
        <fullName evidence="4">ER membrane protein complex subunit 1</fullName>
    </recommendedName>
</protein>
<evidence type="ECO:0000256" key="1">
    <source>
        <dbReference type="ARBA" id="ARBA00004115"/>
    </source>
</evidence>
<comment type="subcellular location">
    <subcellularLocation>
        <location evidence="1">Endoplasmic reticulum membrane</location>
        <topology evidence="1">Single-pass type I membrane protein</topology>
    </subcellularLocation>
</comment>
<dbReference type="InterPro" id="IPR011047">
    <property type="entry name" value="Quinoprotein_ADH-like_sf"/>
</dbReference>
<keyword evidence="9 11" id="KW-0472">Membrane</keyword>
<evidence type="ECO:0000256" key="4">
    <source>
        <dbReference type="ARBA" id="ARBA00020824"/>
    </source>
</evidence>
<dbReference type="InterPro" id="IPR015943">
    <property type="entry name" value="WD40/YVTN_repeat-like_dom_sf"/>
</dbReference>
<dbReference type="EMBL" id="KN818282">
    <property type="protein sequence ID" value="KIL61586.1"/>
    <property type="molecule type" value="Genomic_DNA"/>
</dbReference>
<feature type="domain" description="ER membrane protein complex subunit 1 C-terminal" evidence="13">
    <location>
        <begin position="827"/>
        <end position="1046"/>
    </location>
</feature>
<dbReference type="STRING" id="946122.A0A0C2WXN6"/>
<dbReference type="Proteomes" id="UP000054549">
    <property type="component" value="Unassembled WGS sequence"/>
</dbReference>
<comment type="subunit">
    <text evidence="3">Component of the ER membrane protein complex (EMC).</text>
</comment>
<evidence type="ECO:0000313" key="16">
    <source>
        <dbReference type="Proteomes" id="UP000054549"/>
    </source>
</evidence>
<dbReference type="InterPro" id="IPR058545">
    <property type="entry name" value="Beta-prop_EMC1_1st"/>
</dbReference>
<evidence type="ECO:0000256" key="6">
    <source>
        <dbReference type="ARBA" id="ARBA00022729"/>
    </source>
</evidence>
<dbReference type="HOGENOM" id="CLU_005034_1_0_1"/>
<dbReference type="PANTHER" id="PTHR21573:SF0">
    <property type="entry name" value="ER MEMBRANE PROTEIN COMPLEX SUBUNIT 1"/>
    <property type="match status" value="1"/>
</dbReference>
<dbReference type="OrthoDB" id="28092at2759"/>
<dbReference type="GO" id="GO:0034975">
    <property type="term" value="P:protein folding in endoplasmic reticulum"/>
    <property type="evidence" value="ECO:0007669"/>
    <property type="project" value="TreeGrafter"/>
</dbReference>
<evidence type="ECO:0000256" key="8">
    <source>
        <dbReference type="ARBA" id="ARBA00022989"/>
    </source>
</evidence>
<dbReference type="InParanoid" id="A0A0C2WXN6"/>
<name>A0A0C2WXN6_AMAMK</name>
<dbReference type="Gene3D" id="2.130.10.10">
    <property type="entry name" value="YVTN repeat-like/Quinoprotein amine dehydrogenase"/>
    <property type="match status" value="1"/>
</dbReference>
<evidence type="ECO:0000256" key="2">
    <source>
        <dbReference type="ARBA" id="ARBA00007904"/>
    </source>
</evidence>
<reference evidence="15 16" key="1">
    <citation type="submission" date="2014-04" db="EMBL/GenBank/DDBJ databases">
        <title>Evolutionary Origins and Diversification of the Mycorrhizal Mutualists.</title>
        <authorList>
            <consortium name="DOE Joint Genome Institute"/>
            <consortium name="Mycorrhizal Genomics Consortium"/>
            <person name="Kohler A."/>
            <person name="Kuo A."/>
            <person name="Nagy L.G."/>
            <person name="Floudas D."/>
            <person name="Copeland A."/>
            <person name="Barry K.W."/>
            <person name="Cichocki N."/>
            <person name="Veneault-Fourrey C."/>
            <person name="LaButti K."/>
            <person name="Lindquist E.A."/>
            <person name="Lipzen A."/>
            <person name="Lundell T."/>
            <person name="Morin E."/>
            <person name="Murat C."/>
            <person name="Riley R."/>
            <person name="Ohm R."/>
            <person name="Sun H."/>
            <person name="Tunlid A."/>
            <person name="Henrissat B."/>
            <person name="Grigoriev I.V."/>
            <person name="Hibbett D.S."/>
            <person name="Martin F."/>
        </authorList>
    </citation>
    <scope>NUCLEOTIDE SEQUENCE [LARGE SCALE GENOMIC DNA]</scope>
    <source>
        <strain evidence="15 16">Koide BX008</strain>
    </source>
</reference>
<organism evidence="15 16">
    <name type="scientific">Amanita muscaria (strain Koide BX008)</name>
    <dbReference type="NCBI Taxonomy" id="946122"/>
    <lineage>
        <taxon>Eukaryota</taxon>
        <taxon>Fungi</taxon>
        <taxon>Dikarya</taxon>
        <taxon>Basidiomycota</taxon>
        <taxon>Agaricomycotina</taxon>
        <taxon>Agaricomycetes</taxon>
        <taxon>Agaricomycetidae</taxon>
        <taxon>Agaricales</taxon>
        <taxon>Pluteineae</taxon>
        <taxon>Amanitaceae</taxon>
        <taxon>Amanita</taxon>
    </lineage>
</organism>
<gene>
    <name evidence="15" type="ORF">M378DRAFT_109215</name>
</gene>
<keyword evidence="10" id="KW-0325">Glycoprotein</keyword>
<keyword evidence="16" id="KW-1185">Reference proteome</keyword>
<keyword evidence="5 11" id="KW-0812">Transmembrane</keyword>
<dbReference type="InterPro" id="IPR018391">
    <property type="entry name" value="PQQ_b-propeller_rpt"/>
</dbReference>
<dbReference type="SMART" id="SM00564">
    <property type="entry name" value="PQQ"/>
    <property type="match status" value="2"/>
</dbReference>